<accession>A0ABU2J8L6</accession>
<dbReference type="SUPFAM" id="SSF69635">
    <property type="entry name" value="Type III secretory system chaperone-like"/>
    <property type="match status" value="1"/>
</dbReference>
<proteinExistence type="predicted"/>
<sequence length="171" mass="18581">MTADVTAAAEIVRAALIDAGVEFSEPRPGGFVANLPGQKRLKTACWLIVGGQGLSVEAFVARAPDENHEQVYRWLLSHNARMFAVSWSIDDSGDIYLTGRLPLPAITADTVDKLLGVVLDYADSAFNTLLELGFGSSIRREWAWRESRGESLANLAAFEGFVKRRGGAVSR</sequence>
<dbReference type="Proteomes" id="UP001183176">
    <property type="component" value="Unassembled WGS sequence"/>
</dbReference>
<dbReference type="RefSeq" id="WP_311422134.1">
    <property type="nucleotide sequence ID" value="NZ_JAVREH010000005.1"/>
</dbReference>
<comment type="caution">
    <text evidence="1">The sequence shown here is derived from an EMBL/GenBank/DDBJ whole genome shotgun (WGS) entry which is preliminary data.</text>
</comment>
<dbReference type="Gene3D" id="3.30.1460.10">
    <property type="match status" value="1"/>
</dbReference>
<evidence type="ECO:0000313" key="2">
    <source>
        <dbReference type="Proteomes" id="UP001183176"/>
    </source>
</evidence>
<dbReference type="Pfam" id="PF10722">
    <property type="entry name" value="YbjN"/>
    <property type="match status" value="1"/>
</dbReference>
<dbReference type="InterPro" id="IPR019660">
    <property type="entry name" value="Put_sensory_transdc_reg_YbjN"/>
</dbReference>
<gene>
    <name evidence="1" type="ORF">RM423_06175</name>
</gene>
<organism evidence="1 2">
    <name type="scientific">Jatrophihabitans lederbergiae</name>
    <dbReference type="NCBI Taxonomy" id="3075547"/>
    <lineage>
        <taxon>Bacteria</taxon>
        <taxon>Bacillati</taxon>
        <taxon>Actinomycetota</taxon>
        <taxon>Actinomycetes</taxon>
        <taxon>Jatrophihabitantales</taxon>
        <taxon>Jatrophihabitantaceae</taxon>
        <taxon>Jatrophihabitans</taxon>
    </lineage>
</organism>
<reference evidence="2" key="1">
    <citation type="submission" date="2023-07" db="EMBL/GenBank/DDBJ databases">
        <title>30 novel species of actinomycetes from the DSMZ collection.</title>
        <authorList>
            <person name="Nouioui I."/>
        </authorList>
    </citation>
    <scope>NUCLEOTIDE SEQUENCE [LARGE SCALE GENOMIC DNA]</scope>
    <source>
        <strain evidence="2">DSM 44399</strain>
    </source>
</reference>
<evidence type="ECO:0000313" key="1">
    <source>
        <dbReference type="EMBL" id="MDT0260979.1"/>
    </source>
</evidence>
<name>A0ABU2J8L6_9ACTN</name>
<keyword evidence="2" id="KW-1185">Reference proteome</keyword>
<protein>
    <submittedName>
        <fullName evidence="1">YbjN domain-containing protein</fullName>
    </submittedName>
</protein>
<dbReference type="EMBL" id="JAVREH010000005">
    <property type="protein sequence ID" value="MDT0260979.1"/>
    <property type="molecule type" value="Genomic_DNA"/>
</dbReference>